<evidence type="ECO:0000256" key="2">
    <source>
        <dbReference type="SAM" id="MobiDB-lite"/>
    </source>
</evidence>
<dbReference type="Pfam" id="PF00098">
    <property type="entry name" value="zf-CCHC"/>
    <property type="match status" value="1"/>
</dbReference>
<protein>
    <recommendedName>
        <fullName evidence="3">CCHC-type domain-containing protein</fullName>
    </recommendedName>
</protein>
<reference evidence="4 5" key="1">
    <citation type="submission" date="2024-02" db="EMBL/GenBank/DDBJ databases">
        <title>High-quality chromosome-scale genome assembly of Pensacola bahiagrass (Paspalum notatum Flugge var. saurae).</title>
        <authorList>
            <person name="Vega J.M."/>
            <person name="Podio M."/>
            <person name="Orjuela J."/>
            <person name="Siena L.A."/>
            <person name="Pessino S.C."/>
            <person name="Combes M.C."/>
            <person name="Mariac C."/>
            <person name="Albertini E."/>
            <person name="Pupilli F."/>
            <person name="Ortiz J.P.A."/>
            <person name="Leblanc O."/>
        </authorList>
    </citation>
    <scope>NUCLEOTIDE SEQUENCE [LARGE SCALE GENOMIC DNA]</scope>
    <source>
        <strain evidence="4">R1</strain>
        <tissue evidence="4">Leaf</tissue>
    </source>
</reference>
<dbReference type="Proteomes" id="UP001341281">
    <property type="component" value="Chromosome 08"/>
</dbReference>
<feature type="region of interest" description="Disordered" evidence="2">
    <location>
        <begin position="110"/>
        <end position="130"/>
    </location>
</feature>
<keyword evidence="1" id="KW-0862">Zinc</keyword>
<dbReference type="PANTHER" id="PTHR35317:SF35">
    <property type="entry name" value="DUF4219 DOMAIN-CONTAINING PROTEIN"/>
    <property type="match status" value="1"/>
</dbReference>
<gene>
    <name evidence="4" type="ORF">U9M48_034606</name>
</gene>
<evidence type="ECO:0000313" key="5">
    <source>
        <dbReference type="Proteomes" id="UP001341281"/>
    </source>
</evidence>
<dbReference type="PROSITE" id="PS50158">
    <property type="entry name" value="ZF_CCHC"/>
    <property type="match status" value="1"/>
</dbReference>
<keyword evidence="1" id="KW-0479">Metal-binding</keyword>
<organism evidence="4 5">
    <name type="scientific">Paspalum notatum var. saurae</name>
    <dbReference type="NCBI Taxonomy" id="547442"/>
    <lineage>
        <taxon>Eukaryota</taxon>
        <taxon>Viridiplantae</taxon>
        <taxon>Streptophyta</taxon>
        <taxon>Embryophyta</taxon>
        <taxon>Tracheophyta</taxon>
        <taxon>Spermatophyta</taxon>
        <taxon>Magnoliopsida</taxon>
        <taxon>Liliopsida</taxon>
        <taxon>Poales</taxon>
        <taxon>Poaceae</taxon>
        <taxon>PACMAD clade</taxon>
        <taxon>Panicoideae</taxon>
        <taxon>Andropogonodae</taxon>
        <taxon>Paspaleae</taxon>
        <taxon>Paspalinae</taxon>
        <taxon>Paspalum</taxon>
    </lineage>
</organism>
<name>A0AAQ3U9C9_PASNO</name>
<dbReference type="Pfam" id="PF14223">
    <property type="entry name" value="Retrotran_gag_2"/>
    <property type="match status" value="1"/>
</dbReference>
<evidence type="ECO:0000256" key="1">
    <source>
        <dbReference type="PROSITE-ProRule" id="PRU00047"/>
    </source>
</evidence>
<dbReference type="InterPro" id="IPR001878">
    <property type="entry name" value="Znf_CCHC"/>
</dbReference>
<evidence type="ECO:0000313" key="4">
    <source>
        <dbReference type="EMBL" id="WVZ88049.1"/>
    </source>
</evidence>
<accession>A0AAQ3U9C9</accession>
<sequence length="182" mass="20794">MYMGDAEKFSKFAVKVTSVVNEIRNLSMKMENVTVVEKLLRSVPDKFQPIVSTIEQWGDLETMSVAEVVGRLRVFKESLKPRRREREEEMLLMAVRDERRLTRAEWEATVAEEKHNGDGSSDNSNKGGDKKKYRGRFDKIKISCRNCGEYGHFADECEKPKKMTKAMAQLAITGADDEPALL</sequence>
<dbReference type="InterPro" id="IPR036875">
    <property type="entry name" value="Znf_CCHC_sf"/>
</dbReference>
<dbReference type="GO" id="GO:0008270">
    <property type="term" value="F:zinc ion binding"/>
    <property type="evidence" value="ECO:0007669"/>
    <property type="project" value="UniProtKB-KW"/>
</dbReference>
<dbReference type="GO" id="GO:0003676">
    <property type="term" value="F:nucleic acid binding"/>
    <property type="evidence" value="ECO:0007669"/>
    <property type="project" value="InterPro"/>
</dbReference>
<keyword evidence="5" id="KW-1185">Reference proteome</keyword>
<dbReference type="Gene3D" id="4.10.60.10">
    <property type="entry name" value="Zinc finger, CCHC-type"/>
    <property type="match status" value="1"/>
</dbReference>
<dbReference type="SUPFAM" id="SSF57756">
    <property type="entry name" value="Retrovirus zinc finger-like domains"/>
    <property type="match status" value="1"/>
</dbReference>
<feature type="domain" description="CCHC-type" evidence="3">
    <location>
        <begin position="144"/>
        <end position="159"/>
    </location>
</feature>
<dbReference type="AlphaFoldDB" id="A0AAQ3U9C9"/>
<dbReference type="EMBL" id="CP144752">
    <property type="protein sequence ID" value="WVZ88049.1"/>
    <property type="molecule type" value="Genomic_DNA"/>
</dbReference>
<keyword evidence="1" id="KW-0863">Zinc-finger</keyword>
<dbReference type="PANTHER" id="PTHR35317">
    <property type="entry name" value="OS04G0629600 PROTEIN"/>
    <property type="match status" value="1"/>
</dbReference>
<proteinExistence type="predicted"/>
<evidence type="ECO:0000259" key="3">
    <source>
        <dbReference type="PROSITE" id="PS50158"/>
    </source>
</evidence>